<gene>
    <name evidence="1" type="ORF">K8089_06820</name>
</gene>
<protein>
    <submittedName>
        <fullName evidence="1">RteC domain-containing protein</fullName>
    </submittedName>
</protein>
<evidence type="ECO:0000313" key="1">
    <source>
        <dbReference type="EMBL" id="MCG2418730.1"/>
    </source>
</evidence>
<dbReference type="Pfam" id="PF09357">
    <property type="entry name" value="RteC"/>
    <property type="match status" value="1"/>
</dbReference>
<proteinExistence type="predicted"/>
<accession>A0A9X1U1D9</accession>
<reference evidence="1" key="1">
    <citation type="submission" date="2021-09" db="EMBL/GenBank/DDBJ databases">
        <title>Genome of Aequorivita sp. strain F47161.</title>
        <authorList>
            <person name="Wang Y."/>
        </authorList>
    </citation>
    <scope>NUCLEOTIDE SEQUENCE</scope>
    <source>
        <strain evidence="1">F47161</strain>
    </source>
</reference>
<name>A0A9X1U1D9_9FLAO</name>
<dbReference type="RefSeq" id="WP_262913907.1">
    <property type="nucleotide sequence ID" value="NZ_JAIRBA010000010.1"/>
</dbReference>
<keyword evidence="2" id="KW-1185">Reference proteome</keyword>
<dbReference type="AlphaFoldDB" id="A0A9X1U1D9"/>
<organism evidence="1 2">
    <name type="scientific">Aequorivita vitellina</name>
    <dbReference type="NCBI Taxonomy" id="2874475"/>
    <lineage>
        <taxon>Bacteria</taxon>
        <taxon>Pseudomonadati</taxon>
        <taxon>Bacteroidota</taxon>
        <taxon>Flavobacteriia</taxon>
        <taxon>Flavobacteriales</taxon>
        <taxon>Flavobacteriaceae</taxon>
        <taxon>Aequorivita</taxon>
    </lineage>
</organism>
<evidence type="ECO:0000313" key="2">
    <source>
        <dbReference type="Proteomes" id="UP001139461"/>
    </source>
</evidence>
<dbReference type="EMBL" id="JAIRBA010000010">
    <property type="protein sequence ID" value="MCG2418730.1"/>
    <property type="molecule type" value="Genomic_DNA"/>
</dbReference>
<sequence length="277" mass="32779">MKYCNRIVANLERKIQKINSESKNVFEEIELGIFHSKKTLRKLRVKITTEGFLSPAEECLFFKTIKPKPLGYLIYYLMLATFQTNRPQNSNKKIKKHIENHIMLYQSYFMEHKAFYQYLERKRTDRDIEYFFRYNGIIKFHPDALSYCIDEGFSTSHDFIAAKIFAHKLLIERLNNELKNLNNPIIVEAPSITTNMNWTGTKSDLIELIYALHETGSINNGSTDIKDLADLFQQVLNIDLGEYYRTYIEIRSRKINQTKFLDRMKKNLEKKMADADQ</sequence>
<comment type="caution">
    <text evidence="1">The sequence shown here is derived from an EMBL/GenBank/DDBJ whole genome shotgun (WGS) entry which is preliminary data.</text>
</comment>
<dbReference type="InterPro" id="IPR018534">
    <property type="entry name" value="Tet_reg_excision_RteC"/>
</dbReference>
<dbReference type="Proteomes" id="UP001139461">
    <property type="component" value="Unassembled WGS sequence"/>
</dbReference>